<proteinExistence type="predicted"/>
<evidence type="ECO:0000256" key="3">
    <source>
        <dbReference type="ARBA" id="ARBA00022475"/>
    </source>
</evidence>
<evidence type="ECO:0000256" key="7">
    <source>
        <dbReference type="SAM" id="Phobius"/>
    </source>
</evidence>
<feature type="transmembrane region" description="Helical" evidence="7">
    <location>
        <begin position="26"/>
        <end position="46"/>
    </location>
</feature>
<gene>
    <name evidence="11" type="ORF">LF41_130</name>
</gene>
<dbReference type="PANTHER" id="PTHR44757:SF2">
    <property type="entry name" value="BIOFILM ARCHITECTURE MAINTENANCE PROTEIN MBAA"/>
    <property type="match status" value="1"/>
</dbReference>
<sequence length="699" mass="75797">MPGRLLLLAIATAVFAWIAIDLTRVAGSVSSVWIANGIVVGVLLFVPTRAWRWFIAAGWIGEFVARMLHGDALVPSVGNSLANVLEIACIAGAIRVRVPDITDASRLLTLAFTATTSTLVACAISALLAASINALRGGASFGEVFLTWYTAHVIGMVIVATLVVVARREGRWIIGRPGRHVDYALCMGALIGVCAVVFMQERLPLLFLVFVPLMLVVFRHGFAGVVGATVIIAVMSGVATALETGPFALVSGASLLQRTLLLQLFVAATCMLAFPVATGLSERRRLAVRYRTLADFSRDLVVRMSAEGAPSYVSPAIRHVLGYEPEEFLRARWDLVNPEDIPEASAAFQRIAATGVSEPVTFRILHKAGYEIWVEVAAERVESGDPDSPWELVASARDISKRMQALAALDESQSRLRAVADNMPALIVHIDAEERYTFINAYYERLFGRKPDELLGRTIREARGEEAYDEWAPFIHRALEGQEQKFEREPSGSSAGRYLQSHFVPDNAPDGSNRGFYALTFDITPLKEAEQALAKLARVDTLTGLGNRRQFDERLEHAIARSRRQGTPLVLMSLDLDKFKAINDTHGHPAGDAVLQAFAERLTACVRDVDVVARLGGDEFVVLIEDARAVEDAEVVVGKILAVSQAPVVFEGAALSFGASIGIAFVLQAASANALIALADKALYEAKAAGRNTWRVIED</sequence>
<reference evidence="11 12" key="1">
    <citation type="submission" date="2014-09" db="EMBL/GenBank/DDBJ databases">
        <title>Genome sequences of Lysobacter dokdonensis DS-58.</title>
        <authorList>
            <person name="Kim J.F."/>
            <person name="Kwak M.-J."/>
        </authorList>
    </citation>
    <scope>NUCLEOTIDE SEQUENCE [LARGE SCALE GENOMIC DNA]</scope>
    <source>
        <strain evidence="11 12">DS-58</strain>
    </source>
</reference>
<dbReference type="SMART" id="SM00091">
    <property type="entry name" value="PAS"/>
    <property type="match status" value="2"/>
</dbReference>
<dbReference type="SUPFAM" id="SSF55073">
    <property type="entry name" value="Nucleotide cyclase"/>
    <property type="match status" value="1"/>
</dbReference>
<keyword evidence="6 7" id="KW-0472">Membrane</keyword>
<feature type="domain" description="PAS" evidence="8">
    <location>
        <begin position="286"/>
        <end position="355"/>
    </location>
</feature>
<comment type="caution">
    <text evidence="11">The sequence shown here is derived from an EMBL/GenBank/DDBJ whole genome shotgun (WGS) entry which is preliminary data.</text>
</comment>
<evidence type="ECO:0000313" key="11">
    <source>
        <dbReference type="EMBL" id="KGQ19038.1"/>
    </source>
</evidence>
<accession>A0A0A2WGZ2</accession>
<dbReference type="GO" id="GO:0003824">
    <property type="term" value="F:catalytic activity"/>
    <property type="evidence" value="ECO:0007669"/>
    <property type="project" value="UniProtKB-ARBA"/>
</dbReference>
<dbReference type="PROSITE" id="PS50112">
    <property type="entry name" value="PAS"/>
    <property type="match status" value="2"/>
</dbReference>
<evidence type="ECO:0000313" key="12">
    <source>
        <dbReference type="Proteomes" id="UP000030518"/>
    </source>
</evidence>
<dbReference type="Gene3D" id="3.30.450.20">
    <property type="entry name" value="PAS domain"/>
    <property type="match status" value="2"/>
</dbReference>
<evidence type="ECO:0000256" key="4">
    <source>
        <dbReference type="ARBA" id="ARBA00022692"/>
    </source>
</evidence>
<evidence type="ECO:0000256" key="1">
    <source>
        <dbReference type="ARBA" id="ARBA00001946"/>
    </source>
</evidence>
<dbReference type="InterPro" id="IPR000160">
    <property type="entry name" value="GGDEF_dom"/>
</dbReference>
<dbReference type="InterPro" id="IPR007895">
    <property type="entry name" value="MASE1"/>
</dbReference>
<dbReference type="Gene3D" id="3.30.70.270">
    <property type="match status" value="1"/>
</dbReference>
<feature type="transmembrane region" description="Helical" evidence="7">
    <location>
        <begin position="180"/>
        <end position="199"/>
    </location>
</feature>
<dbReference type="PATRIC" id="fig|1300345.3.peg.1808"/>
<dbReference type="NCBIfam" id="TIGR00254">
    <property type="entry name" value="GGDEF"/>
    <property type="match status" value="1"/>
</dbReference>
<dbReference type="eggNOG" id="COG3706">
    <property type="taxonomic scope" value="Bacteria"/>
</dbReference>
<dbReference type="InterPro" id="IPR000014">
    <property type="entry name" value="PAS"/>
</dbReference>
<keyword evidence="12" id="KW-1185">Reference proteome</keyword>
<feature type="domain" description="GGDEF" evidence="10">
    <location>
        <begin position="567"/>
        <end position="699"/>
    </location>
</feature>
<dbReference type="GO" id="GO:0005886">
    <property type="term" value="C:plasma membrane"/>
    <property type="evidence" value="ECO:0007669"/>
    <property type="project" value="UniProtKB-SubCell"/>
</dbReference>
<evidence type="ECO:0000259" key="9">
    <source>
        <dbReference type="PROSITE" id="PS50113"/>
    </source>
</evidence>
<dbReference type="CDD" id="cd00130">
    <property type="entry name" value="PAS"/>
    <property type="match status" value="2"/>
</dbReference>
<name>A0A0A2WGZ2_9GAMM</name>
<dbReference type="PROSITE" id="PS50113">
    <property type="entry name" value="PAC"/>
    <property type="match status" value="2"/>
</dbReference>
<dbReference type="PROSITE" id="PS50887">
    <property type="entry name" value="GGDEF"/>
    <property type="match status" value="1"/>
</dbReference>
<dbReference type="STRING" id="1300345.LF41_130"/>
<evidence type="ECO:0000259" key="10">
    <source>
        <dbReference type="PROSITE" id="PS50887"/>
    </source>
</evidence>
<evidence type="ECO:0000256" key="6">
    <source>
        <dbReference type="ARBA" id="ARBA00023136"/>
    </source>
</evidence>
<evidence type="ECO:0000259" key="8">
    <source>
        <dbReference type="PROSITE" id="PS50112"/>
    </source>
</evidence>
<organism evidence="11 12">
    <name type="scientific">Lysobacter dokdonensis DS-58</name>
    <dbReference type="NCBI Taxonomy" id="1300345"/>
    <lineage>
        <taxon>Bacteria</taxon>
        <taxon>Pseudomonadati</taxon>
        <taxon>Pseudomonadota</taxon>
        <taxon>Gammaproteobacteria</taxon>
        <taxon>Lysobacterales</taxon>
        <taxon>Lysobacteraceae</taxon>
        <taxon>Noviluteimonas</taxon>
    </lineage>
</organism>
<dbReference type="InterPro" id="IPR035965">
    <property type="entry name" value="PAS-like_dom_sf"/>
</dbReference>
<keyword evidence="4 7" id="KW-0812">Transmembrane</keyword>
<dbReference type="NCBIfam" id="TIGR00229">
    <property type="entry name" value="sensory_box"/>
    <property type="match status" value="2"/>
</dbReference>
<dbReference type="InterPro" id="IPR000700">
    <property type="entry name" value="PAS-assoc_C"/>
</dbReference>
<dbReference type="EMBL" id="JRKJ01000010">
    <property type="protein sequence ID" value="KGQ19038.1"/>
    <property type="molecule type" value="Genomic_DNA"/>
</dbReference>
<feature type="transmembrane region" description="Helical" evidence="7">
    <location>
        <begin position="110"/>
        <end position="134"/>
    </location>
</feature>
<dbReference type="CDD" id="cd01949">
    <property type="entry name" value="GGDEF"/>
    <property type="match status" value="1"/>
</dbReference>
<dbReference type="Pfam" id="PF05231">
    <property type="entry name" value="MASE1"/>
    <property type="match status" value="1"/>
</dbReference>
<comment type="subcellular location">
    <subcellularLocation>
        <location evidence="2">Cell membrane</location>
        <topology evidence="2">Multi-pass membrane protein</topology>
    </subcellularLocation>
</comment>
<dbReference type="FunFam" id="3.30.70.270:FF:000001">
    <property type="entry name" value="Diguanylate cyclase domain protein"/>
    <property type="match status" value="1"/>
</dbReference>
<dbReference type="InterPro" id="IPR013656">
    <property type="entry name" value="PAS_4"/>
</dbReference>
<feature type="domain" description="PAC" evidence="9">
    <location>
        <begin position="480"/>
        <end position="535"/>
    </location>
</feature>
<dbReference type="RefSeq" id="WP_052116295.1">
    <property type="nucleotide sequence ID" value="NZ_JRKJ01000010.1"/>
</dbReference>
<keyword evidence="5 7" id="KW-1133">Transmembrane helix</keyword>
<dbReference type="SMART" id="SM00267">
    <property type="entry name" value="GGDEF"/>
    <property type="match status" value="1"/>
</dbReference>
<evidence type="ECO:0000256" key="2">
    <source>
        <dbReference type="ARBA" id="ARBA00004651"/>
    </source>
</evidence>
<dbReference type="PANTHER" id="PTHR44757">
    <property type="entry name" value="DIGUANYLATE CYCLASE DGCP"/>
    <property type="match status" value="1"/>
</dbReference>
<keyword evidence="3" id="KW-1003">Cell membrane</keyword>
<dbReference type="Pfam" id="PF08448">
    <property type="entry name" value="PAS_4"/>
    <property type="match status" value="1"/>
</dbReference>
<dbReference type="OrthoDB" id="9812260at2"/>
<dbReference type="Pfam" id="PF08447">
    <property type="entry name" value="PAS_3"/>
    <property type="match status" value="1"/>
</dbReference>
<dbReference type="InterPro" id="IPR043128">
    <property type="entry name" value="Rev_trsase/Diguanyl_cyclase"/>
</dbReference>
<dbReference type="Pfam" id="PF00990">
    <property type="entry name" value="GGDEF"/>
    <property type="match status" value="1"/>
</dbReference>
<feature type="domain" description="PAS" evidence="8">
    <location>
        <begin position="412"/>
        <end position="482"/>
    </location>
</feature>
<dbReference type="AlphaFoldDB" id="A0A0A2WGZ2"/>
<feature type="transmembrane region" description="Helical" evidence="7">
    <location>
        <begin position="146"/>
        <end position="168"/>
    </location>
</feature>
<feature type="transmembrane region" description="Helical" evidence="7">
    <location>
        <begin position="261"/>
        <end position="281"/>
    </location>
</feature>
<dbReference type="SUPFAM" id="SSF55785">
    <property type="entry name" value="PYP-like sensor domain (PAS domain)"/>
    <property type="match status" value="2"/>
</dbReference>
<dbReference type="InterPro" id="IPR013655">
    <property type="entry name" value="PAS_fold_3"/>
</dbReference>
<dbReference type="InterPro" id="IPR029787">
    <property type="entry name" value="Nucleotide_cyclase"/>
</dbReference>
<feature type="domain" description="PAC" evidence="9">
    <location>
        <begin position="358"/>
        <end position="411"/>
    </location>
</feature>
<comment type="cofactor">
    <cofactor evidence="1">
        <name>Mg(2+)</name>
        <dbReference type="ChEBI" id="CHEBI:18420"/>
    </cofactor>
</comment>
<protein>
    <submittedName>
        <fullName evidence="11">GGDEF domain protein</fullName>
    </submittedName>
</protein>
<dbReference type="Proteomes" id="UP000030518">
    <property type="component" value="Unassembled WGS sequence"/>
</dbReference>
<dbReference type="InterPro" id="IPR052155">
    <property type="entry name" value="Biofilm_reg_signaling"/>
</dbReference>
<evidence type="ECO:0000256" key="5">
    <source>
        <dbReference type="ARBA" id="ARBA00022989"/>
    </source>
</evidence>